<feature type="domain" description="ABC transmembrane type-1" evidence="6">
    <location>
        <begin position="26"/>
        <end position="222"/>
    </location>
</feature>
<dbReference type="KEGG" id="dfi:AXF13_13255"/>
<proteinExistence type="inferred from homology"/>
<organism evidence="7 8">
    <name type="scientific">Desulfovibrio fairfieldensis</name>
    <dbReference type="NCBI Taxonomy" id="44742"/>
    <lineage>
        <taxon>Bacteria</taxon>
        <taxon>Pseudomonadati</taxon>
        <taxon>Thermodesulfobacteriota</taxon>
        <taxon>Desulfovibrionia</taxon>
        <taxon>Desulfovibrionales</taxon>
        <taxon>Desulfovibrionaceae</taxon>
        <taxon>Desulfovibrio</taxon>
    </lineage>
</organism>
<protein>
    <submittedName>
        <fullName evidence="7">ABC transporter permease</fullName>
    </submittedName>
</protein>
<evidence type="ECO:0000256" key="4">
    <source>
        <dbReference type="ARBA" id="ARBA00023136"/>
    </source>
</evidence>
<reference evidence="8" key="1">
    <citation type="submission" date="2016-02" db="EMBL/GenBank/DDBJ databases">
        <authorList>
            <person name="Holder M.E."/>
            <person name="Ajami N.J."/>
            <person name="Petrosino J.F."/>
        </authorList>
    </citation>
    <scope>NUCLEOTIDE SEQUENCE [LARGE SCALE GENOMIC DNA]</scope>
    <source>
        <strain evidence="8">CCUG 45958</strain>
    </source>
</reference>
<keyword evidence="8" id="KW-1185">Reference proteome</keyword>
<feature type="transmembrane region" description="Helical" evidence="5">
    <location>
        <begin position="94"/>
        <end position="116"/>
    </location>
</feature>
<dbReference type="InterPro" id="IPR000515">
    <property type="entry name" value="MetI-like"/>
</dbReference>
<keyword evidence="5" id="KW-0813">Transport</keyword>
<feature type="transmembrane region" description="Helical" evidence="5">
    <location>
        <begin position="68"/>
        <end position="88"/>
    </location>
</feature>
<feature type="transmembrane region" description="Helical" evidence="5">
    <location>
        <begin position="201"/>
        <end position="225"/>
    </location>
</feature>
<keyword evidence="4 5" id="KW-0472">Membrane</keyword>
<dbReference type="InterPro" id="IPR049783">
    <property type="entry name" value="ABC_perm_TupB-like"/>
</dbReference>
<dbReference type="RefSeq" id="WP_062253942.1">
    <property type="nucleotide sequence ID" value="NZ_CP014229.1"/>
</dbReference>
<comment type="subcellular location">
    <subcellularLocation>
        <location evidence="1 5">Cell membrane</location>
        <topology evidence="1 5">Multi-pass membrane protein</topology>
    </subcellularLocation>
</comment>
<keyword evidence="2 5" id="KW-0812">Transmembrane</keyword>
<dbReference type="InterPro" id="IPR035906">
    <property type="entry name" value="MetI-like_sf"/>
</dbReference>
<name>A0A109W4U8_9BACT</name>
<keyword evidence="3 5" id="KW-1133">Transmembrane helix</keyword>
<sequence>MDYLSQGVTQALALLLHMDAATLSAITATLVSTAYAMTAAMLLGLPCGFALGYYDFPGKRCLRLISDTLLAFPTVLIGLLVYAFITYRGPLGEYGLLFTLPGMAIGQAVLALPIVISWTAQAVEGLDPRCRQTLLTLGASGAQVAWGSLKEARYEIGMVCVTAFGRVITEVGIAMMLGGNIRYETRTMTTAIALETSKGEFAQGIALGLVLLLMAFVVNLALAVLRRRGRGDHGRRGGGA</sequence>
<evidence type="ECO:0000313" key="8">
    <source>
        <dbReference type="Proteomes" id="UP000069241"/>
    </source>
</evidence>
<evidence type="ECO:0000256" key="1">
    <source>
        <dbReference type="ARBA" id="ARBA00004651"/>
    </source>
</evidence>
<evidence type="ECO:0000313" key="7">
    <source>
        <dbReference type="EMBL" id="AMD91011.1"/>
    </source>
</evidence>
<dbReference type="PROSITE" id="PS50928">
    <property type="entry name" value="ABC_TM1"/>
    <property type="match status" value="1"/>
</dbReference>
<comment type="similarity">
    <text evidence="5">Belongs to the binding-protein-dependent transport system permease family.</text>
</comment>
<dbReference type="Gene3D" id="1.10.3720.10">
    <property type="entry name" value="MetI-like"/>
    <property type="match status" value="1"/>
</dbReference>
<evidence type="ECO:0000256" key="2">
    <source>
        <dbReference type="ARBA" id="ARBA00022692"/>
    </source>
</evidence>
<dbReference type="PANTHER" id="PTHR43632">
    <property type="entry name" value="PERMEASE COMPONENT OF TUNGSTATE ABC TRANSPORTER"/>
    <property type="match status" value="1"/>
</dbReference>
<dbReference type="Pfam" id="PF00528">
    <property type="entry name" value="BPD_transp_1"/>
    <property type="match status" value="1"/>
</dbReference>
<dbReference type="PANTHER" id="PTHR43632:SF1">
    <property type="entry name" value="PERMEASE COMPONENT OF TUNGSTATE ABC TRANSPORTER"/>
    <property type="match status" value="1"/>
</dbReference>
<accession>A0A109W4U8</accession>
<dbReference type="SUPFAM" id="SSF161098">
    <property type="entry name" value="MetI-like"/>
    <property type="match status" value="1"/>
</dbReference>
<dbReference type="Proteomes" id="UP000069241">
    <property type="component" value="Chromosome"/>
</dbReference>
<dbReference type="CDD" id="cd06261">
    <property type="entry name" value="TM_PBP2"/>
    <property type="match status" value="1"/>
</dbReference>
<dbReference type="NCBIfam" id="NF038017">
    <property type="entry name" value="ABC_perm1"/>
    <property type="match status" value="1"/>
</dbReference>
<evidence type="ECO:0000256" key="5">
    <source>
        <dbReference type="RuleBase" id="RU363032"/>
    </source>
</evidence>
<dbReference type="AlphaFoldDB" id="A0A109W4U8"/>
<dbReference type="GO" id="GO:0055085">
    <property type="term" value="P:transmembrane transport"/>
    <property type="evidence" value="ECO:0007669"/>
    <property type="project" value="InterPro"/>
</dbReference>
<feature type="transmembrane region" description="Helical" evidence="5">
    <location>
        <begin position="34"/>
        <end position="56"/>
    </location>
</feature>
<dbReference type="EMBL" id="CP014229">
    <property type="protein sequence ID" value="AMD91011.1"/>
    <property type="molecule type" value="Genomic_DNA"/>
</dbReference>
<gene>
    <name evidence="7" type="ORF">AXF13_13255</name>
</gene>
<evidence type="ECO:0000256" key="3">
    <source>
        <dbReference type="ARBA" id="ARBA00022989"/>
    </source>
</evidence>
<dbReference type="GO" id="GO:0005886">
    <property type="term" value="C:plasma membrane"/>
    <property type="evidence" value="ECO:0007669"/>
    <property type="project" value="UniProtKB-SubCell"/>
</dbReference>
<dbReference type="STRING" id="44742.AXF13_13255"/>
<evidence type="ECO:0000259" key="6">
    <source>
        <dbReference type="PROSITE" id="PS50928"/>
    </source>
</evidence>